<dbReference type="InterPro" id="IPR018391">
    <property type="entry name" value="PQQ_b-propeller_rpt"/>
</dbReference>
<evidence type="ECO:0000256" key="3">
    <source>
        <dbReference type="ARBA" id="ARBA00011276"/>
    </source>
</evidence>
<keyword evidence="8 11" id="KW-1133">Transmembrane helix</keyword>
<dbReference type="PANTHER" id="PTHR21573">
    <property type="entry name" value="ER MEMBRANE PROTEIN COMPLEX SUBUNIT 1"/>
    <property type="match status" value="1"/>
</dbReference>
<dbReference type="EMBL" id="VXIT01000003">
    <property type="protein sequence ID" value="KAA6414163.1"/>
    <property type="molecule type" value="Genomic_DNA"/>
</dbReference>
<evidence type="ECO:0000256" key="1">
    <source>
        <dbReference type="ARBA" id="ARBA00004115"/>
    </source>
</evidence>
<keyword evidence="6 12" id="KW-0732">Signal</keyword>
<comment type="subunit">
    <text evidence="3">Component of the ER membrane protein complex (EMC).</text>
</comment>
<dbReference type="InterPro" id="IPR011678">
    <property type="entry name" value="EMC1_C"/>
</dbReference>
<evidence type="ECO:0000256" key="5">
    <source>
        <dbReference type="ARBA" id="ARBA00022692"/>
    </source>
</evidence>
<dbReference type="InterPro" id="IPR015943">
    <property type="entry name" value="WD40/YVTN_repeat-like_dom_sf"/>
</dbReference>
<evidence type="ECO:0000256" key="9">
    <source>
        <dbReference type="ARBA" id="ARBA00023136"/>
    </source>
</evidence>
<comment type="similarity">
    <text evidence="2">Belongs to the EMC1 family.</text>
</comment>
<dbReference type="Gene3D" id="2.130.10.10">
    <property type="entry name" value="YVTN repeat-like/Quinoprotein amine dehydrogenase"/>
    <property type="match status" value="1"/>
</dbReference>
<evidence type="ECO:0000256" key="4">
    <source>
        <dbReference type="ARBA" id="ARBA00020824"/>
    </source>
</evidence>
<dbReference type="SUPFAM" id="SSF50998">
    <property type="entry name" value="Quinoprotein alcohol dehydrogenase-like"/>
    <property type="match status" value="1"/>
</dbReference>
<feature type="domain" description="EMC1 first beta-propeller" evidence="14">
    <location>
        <begin position="22"/>
        <end position="432"/>
    </location>
</feature>
<dbReference type="PANTHER" id="PTHR21573:SF0">
    <property type="entry name" value="ER MEMBRANE PROTEIN COMPLEX SUBUNIT 1"/>
    <property type="match status" value="1"/>
</dbReference>
<accession>A0A5M8PWV9</accession>
<evidence type="ECO:0000256" key="2">
    <source>
        <dbReference type="ARBA" id="ARBA00007904"/>
    </source>
</evidence>
<evidence type="ECO:0000256" key="7">
    <source>
        <dbReference type="ARBA" id="ARBA00022824"/>
    </source>
</evidence>
<comment type="caution">
    <text evidence="15">The sequence shown here is derived from an EMBL/GenBank/DDBJ whole genome shotgun (WGS) entry which is preliminary data.</text>
</comment>
<keyword evidence="5 11" id="KW-0812">Transmembrane</keyword>
<feature type="transmembrane region" description="Helical" evidence="11">
    <location>
        <begin position="956"/>
        <end position="976"/>
    </location>
</feature>
<comment type="subcellular location">
    <subcellularLocation>
        <location evidence="1">Endoplasmic reticulum membrane</location>
        <topology evidence="1">Single-pass type I membrane protein</topology>
    </subcellularLocation>
</comment>
<organism evidence="15 16">
    <name type="scientific">Lasallia pustulata</name>
    <dbReference type="NCBI Taxonomy" id="136370"/>
    <lineage>
        <taxon>Eukaryota</taxon>
        <taxon>Fungi</taxon>
        <taxon>Dikarya</taxon>
        <taxon>Ascomycota</taxon>
        <taxon>Pezizomycotina</taxon>
        <taxon>Lecanoromycetes</taxon>
        <taxon>OSLEUM clade</taxon>
        <taxon>Umbilicariomycetidae</taxon>
        <taxon>Umbilicariales</taxon>
        <taxon>Umbilicariaceae</taxon>
        <taxon>Lasallia</taxon>
    </lineage>
</organism>
<dbReference type="AlphaFoldDB" id="A0A5M8PWV9"/>
<dbReference type="SMART" id="SM00564">
    <property type="entry name" value="PQQ"/>
    <property type="match status" value="3"/>
</dbReference>
<dbReference type="InterPro" id="IPR058545">
    <property type="entry name" value="Beta-prop_EMC1_1st"/>
</dbReference>
<protein>
    <recommendedName>
        <fullName evidence="4">ER membrane protein complex subunit 1</fullName>
    </recommendedName>
</protein>
<evidence type="ECO:0000256" key="12">
    <source>
        <dbReference type="SAM" id="SignalP"/>
    </source>
</evidence>
<keyword evidence="9 11" id="KW-0472">Membrane</keyword>
<evidence type="ECO:0000256" key="11">
    <source>
        <dbReference type="SAM" id="Phobius"/>
    </source>
</evidence>
<name>A0A5M8PWV9_9LECA</name>
<feature type="chain" id="PRO_5024414167" description="ER membrane protein complex subunit 1" evidence="12">
    <location>
        <begin position="23"/>
        <end position="987"/>
    </location>
</feature>
<evidence type="ECO:0000256" key="8">
    <source>
        <dbReference type="ARBA" id="ARBA00022989"/>
    </source>
</evidence>
<evidence type="ECO:0000313" key="15">
    <source>
        <dbReference type="EMBL" id="KAA6414163.1"/>
    </source>
</evidence>
<evidence type="ECO:0000259" key="14">
    <source>
        <dbReference type="Pfam" id="PF25293"/>
    </source>
</evidence>
<feature type="signal peptide" evidence="12">
    <location>
        <begin position="1"/>
        <end position="22"/>
    </location>
</feature>
<evidence type="ECO:0000313" key="16">
    <source>
        <dbReference type="Proteomes" id="UP000324767"/>
    </source>
</evidence>
<dbReference type="Pfam" id="PF25293">
    <property type="entry name" value="Beta-prop_EMC1_N"/>
    <property type="match status" value="1"/>
</dbReference>
<evidence type="ECO:0000256" key="6">
    <source>
        <dbReference type="ARBA" id="ARBA00022729"/>
    </source>
</evidence>
<sequence length="987" mass="106987">MRNLALSLRLFLLCLLPTLTLAVFADEAYQTDYHHALVGVPQAHTTFFHRPSAASKASLLYTLSDRLVLGAVNPKDGTLLWRQRLVDSGRNVTSRGFLSAGDGESIVVSAVDGLVRAWDAADGRLVWEWSGQGRANALEVVEMEGVGKDVVVIHKEEGQVGMARRLSAGTGDVRWEFRDESGDIPFAVASSPTSVYYISLHSALLKGFKVKVTELDPVTGKETGQNTLSSDSDVSSEDSILFVGANSAAPLLVWTDKAFKVLKINNIGSKHTTTVNIVNDGADDIEKISVHAPRTIKAQSHFLVHYQTAKSHWAEVYHVDLSDGSVSKAYSLPRVGGRGAFSTSTEYANVFFTRNTEDEVSLVASVSHGILGRWPARLQSYGGLADHEGVSHAVSEVVPKGDSTYAVRSAVTLKSGDWELIRNGEPVWIRTEGLTGVVAAAWADLAEEAQDLAQDLAVEGHQNIFAAYEHRVRRHVRDLQHLPAWLQSIPSRVMASFLGTQPVSQQEGLHRDSFGFRKLIIAATEHGRLVALDTGRQGYPIWSFQAVDIPMGQTWDVHDIEVHERVAIVKGPGGQSLRVDTVTGNVLQRQSGGSIGSLETFVSVHAESGEKFMVPILADGSPGDVSERNLREGTTIVTQGQDGTVRGWVTAKDTKFQMAWEFVPMSGEKVLGAKSRPMHDPVASLGKVLGDRNVLYKYLNPNLLLVTTVGVATSTLGVYLLDSISGDVLYTTTHFGVDTNRPITSIISENWFAYSMFCDPVALGEQDAKSSLPLPKAHQLVVSELFESFFPNDRGPLGSSPNVSALHPAASENGGIAEAPHVKSQAFVIPAPISHMSIASTLQGITPRSLLCVLPSLNALIAIPRNLLDPRRPVGREPTAAEMEEGLFKYNPVLEFDPKWFLNHQREVAGLEKVITSPTLLESTSLVFAFGDVDMFGTRVAPIGGFDVLGKGFNKLQLVGTVVALAIGTGFLAPMVRKKQIDGRWKA</sequence>
<dbReference type="OrthoDB" id="28092at2759"/>
<evidence type="ECO:0000259" key="13">
    <source>
        <dbReference type="Pfam" id="PF07774"/>
    </source>
</evidence>
<dbReference type="Pfam" id="PF07774">
    <property type="entry name" value="EMC1_C"/>
    <property type="match status" value="1"/>
</dbReference>
<reference evidence="15 16" key="1">
    <citation type="submission" date="2019-09" db="EMBL/GenBank/DDBJ databases">
        <title>The hologenome of the rock-dwelling lichen Lasallia pustulata.</title>
        <authorList>
            <person name="Greshake Tzovaras B."/>
            <person name="Segers F."/>
            <person name="Bicker A."/>
            <person name="Dal Grande F."/>
            <person name="Otte J."/>
            <person name="Hankeln T."/>
            <person name="Schmitt I."/>
            <person name="Ebersberger I."/>
        </authorList>
    </citation>
    <scope>NUCLEOTIDE SEQUENCE [LARGE SCALE GENOMIC DNA]</scope>
    <source>
        <strain evidence="15">A1-1</strain>
    </source>
</reference>
<dbReference type="InterPro" id="IPR026895">
    <property type="entry name" value="EMC1"/>
</dbReference>
<dbReference type="InterPro" id="IPR011047">
    <property type="entry name" value="Quinoprotein_ADH-like_sf"/>
</dbReference>
<proteinExistence type="inferred from homology"/>
<keyword evidence="7" id="KW-0256">Endoplasmic reticulum</keyword>
<feature type="domain" description="ER membrane protein complex subunit 1 C-terminal" evidence="13">
    <location>
        <begin position="748"/>
        <end position="985"/>
    </location>
</feature>
<evidence type="ECO:0000256" key="10">
    <source>
        <dbReference type="ARBA" id="ARBA00023180"/>
    </source>
</evidence>
<dbReference type="GO" id="GO:0072546">
    <property type="term" value="C:EMC complex"/>
    <property type="evidence" value="ECO:0007669"/>
    <property type="project" value="InterPro"/>
</dbReference>
<gene>
    <name evidence="15" type="ORF">FRX48_02525</name>
</gene>
<keyword evidence="10" id="KW-0325">Glycoprotein</keyword>
<dbReference type="GO" id="GO:0034975">
    <property type="term" value="P:protein folding in endoplasmic reticulum"/>
    <property type="evidence" value="ECO:0007669"/>
    <property type="project" value="TreeGrafter"/>
</dbReference>
<dbReference type="Proteomes" id="UP000324767">
    <property type="component" value="Unassembled WGS sequence"/>
</dbReference>